<dbReference type="AlphaFoldDB" id="A0AA39T776"/>
<accession>A0AA39T776</accession>
<dbReference type="InterPro" id="IPR035979">
    <property type="entry name" value="RBD_domain_sf"/>
</dbReference>
<dbReference type="GO" id="GO:0003723">
    <property type="term" value="F:RNA binding"/>
    <property type="evidence" value="ECO:0007669"/>
    <property type="project" value="UniProtKB-UniRule"/>
</dbReference>
<dbReference type="SMART" id="SM00360">
    <property type="entry name" value="RRM"/>
    <property type="match status" value="1"/>
</dbReference>
<dbReference type="SUPFAM" id="SSF54928">
    <property type="entry name" value="RNA-binding domain, RBD"/>
    <property type="match status" value="1"/>
</dbReference>
<evidence type="ECO:0000256" key="1">
    <source>
        <dbReference type="PROSITE-ProRule" id="PRU00176"/>
    </source>
</evidence>
<dbReference type="Gene3D" id="3.30.70.330">
    <property type="match status" value="1"/>
</dbReference>
<keyword evidence="1" id="KW-0694">RNA-binding</keyword>
<dbReference type="Pfam" id="PF00076">
    <property type="entry name" value="RRM_1"/>
    <property type="match status" value="1"/>
</dbReference>
<reference evidence="3" key="2">
    <citation type="submission" date="2023-06" db="EMBL/GenBank/DDBJ databases">
        <authorList>
            <person name="Swenson N.G."/>
            <person name="Wegrzyn J.L."/>
            <person name="Mcevoy S.L."/>
        </authorList>
    </citation>
    <scope>NUCLEOTIDE SEQUENCE</scope>
    <source>
        <strain evidence="3">NS2018</strain>
        <tissue evidence="3">Leaf</tissue>
    </source>
</reference>
<evidence type="ECO:0000313" key="4">
    <source>
        <dbReference type="Proteomes" id="UP001168877"/>
    </source>
</evidence>
<dbReference type="InterPro" id="IPR000504">
    <property type="entry name" value="RRM_dom"/>
</dbReference>
<dbReference type="PROSITE" id="PS50102">
    <property type="entry name" value="RRM"/>
    <property type="match status" value="1"/>
</dbReference>
<keyword evidence="4" id="KW-1185">Reference proteome</keyword>
<dbReference type="CDD" id="cd00590">
    <property type="entry name" value="RRM_SF"/>
    <property type="match status" value="1"/>
</dbReference>
<organism evidence="3 4">
    <name type="scientific">Acer saccharum</name>
    <name type="common">Sugar maple</name>
    <dbReference type="NCBI Taxonomy" id="4024"/>
    <lineage>
        <taxon>Eukaryota</taxon>
        <taxon>Viridiplantae</taxon>
        <taxon>Streptophyta</taxon>
        <taxon>Embryophyta</taxon>
        <taxon>Tracheophyta</taxon>
        <taxon>Spermatophyta</taxon>
        <taxon>Magnoliopsida</taxon>
        <taxon>eudicotyledons</taxon>
        <taxon>Gunneridae</taxon>
        <taxon>Pentapetalae</taxon>
        <taxon>rosids</taxon>
        <taxon>malvids</taxon>
        <taxon>Sapindales</taxon>
        <taxon>Sapindaceae</taxon>
        <taxon>Hippocastanoideae</taxon>
        <taxon>Acereae</taxon>
        <taxon>Acer</taxon>
    </lineage>
</organism>
<sequence length="132" mass="15701">MFRERKKTFAGRGDGKDFRDNLFSIFVDNLNSKVDLECLWGLFKPFGKVRDVYLLTEKASRRSKFAFVRFESLEEATKVAKTTNRIHVYSWPISTKVASQDWKNMKERKEKLPLRRRIDSFERKQGVLEQTM</sequence>
<dbReference type="Proteomes" id="UP001168877">
    <property type="component" value="Unassembled WGS sequence"/>
</dbReference>
<evidence type="ECO:0000313" key="3">
    <source>
        <dbReference type="EMBL" id="KAK0601335.1"/>
    </source>
</evidence>
<feature type="domain" description="RRM" evidence="2">
    <location>
        <begin position="23"/>
        <end position="100"/>
    </location>
</feature>
<dbReference type="InterPro" id="IPR012677">
    <property type="entry name" value="Nucleotide-bd_a/b_plait_sf"/>
</dbReference>
<comment type="caution">
    <text evidence="3">The sequence shown here is derived from an EMBL/GenBank/DDBJ whole genome shotgun (WGS) entry which is preliminary data.</text>
</comment>
<dbReference type="EMBL" id="JAUESC010000003">
    <property type="protein sequence ID" value="KAK0601335.1"/>
    <property type="molecule type" value="Genomic_DNA"/>
</dbReference>
<protein>
    <recommendedName>
        <fullName evidence="2">RRM domain-containing protein</fullName>
    </recommendedName>
</protein>
<dbReference type="PANTHER" id="PTHR15241">
    <property type="entry name" value="TRANSFORMER-2-RELATED"/>
    <property type="match status" value="1"/>
</dbReference>
<reference evidence="3" key="1">
    <citation type="journal article" date="2022" name="Plant J.">
        <title>Strategies of tolerance reflected in two North American maple genomes.</title>
        <authorList>
            <person name="McEvoy S.L."/>
            <person name="Sezen U.U."/>
            <person name="Trouern-Trend A."/>
            <person name="McMahon S.M."/>
            <person name="Schaberg P.G."/>
            <person name="Yang J."/>
            <person name="Wegrzyn J.L."/>
            <person name="Swenson N.G."/>
        </authorList>
    </citation>
    <scope>NUCLEOTIDE SEQUENCE</scope>
    <source>
        <strain evidence="3">NS2018</strain>
    </source>
</reference>
<name>A0AA39T776_ACESA</name>
<dbReference type="PANTHER" id="PTHR15241:SF304">
    <property type="entry name" value="RRM DOMAIN-CONTAINING PROTEIN"/>
    <property type="match status" value="1"/>
</dbReference>
<gene>
    <name evidence="3" type="ORF">LWI29_023255</name>
</gene>
<proteinExistence type="predicted"/>
<evidence type="ECO:0000259" key="2">
    <source>
        <dbReference type="PROSITE" id="PS50102"/>
    </source>
</evidence>